<feature type="non-terminal residue" evidence="1">
    <location>
        <position position="89"/>
    </location>
</feature>
<reference evidence="1" key="2">
    <citation type="journal article" date="2022" name="New Phytol.">
        <title>Evolutionary transition to the ectomycorrhizal habit in the genomes of a hyperdiverse lineage of mushroom-forming fungi.</title>
        <authorList>
            <person name="Looney B."/>
            <person name="Miyauchi S."/>
            <person name="Morin E."/>
            <person name="Drula E."/>
            <person name="Courty P.E."/>
            <person name="Kohler A."/>
            <person name="Kuo A."/>
            <person name="LaButti K."/>
            <person name="Pangilinan J."/>
            <person name="Lipzen A."/>
            <person name="Riley R."/>
            <person name="Andreopoulos W."/>
            <person name="He G."/>
            <person name="Johnson J."/>
            <person name="Nolan M."/>
            <person name="Tritt A."/>
            <person name="Barry K.W."/>
            <person name="Grigoriev I.V."/>
            <person name="Nagy L.G."/>
            <person name="Hibbett D."/>
            <person name="Henrissat B."/>
            <person name="Matheny P.B."/>
            <person name="Labbe J."/>
            <person name="Martin F.M."/>
        </authorList>
    </citation>
    <scope>NUCLEOTIDE SEQUENCE</scope>
    <source>
        <strain evidence="1">FP105234-sp</strain>
    </source>
</reference>
<protein>
    <submittedName>
        <fullName evidence="1">Uncharacterized protein</fullName>
    </submittedName>
</protein>
<feature type="non-terminal residue" evidence="1">
    <location>
        <position position="1"/>
    </location>
</feature>
<proteinExistence type="predicted"/>
<accession>A0ACB8RIY7</accession>
<comment type="caution">
    <text evidence="1">The sequence shown here is derived from an EMBL/GenBank/DDBJ whole genome shotgun (WGS) entry which is preliminary data.</text>
</comment>
<organism evidence="1 2">
    <name type="scientific">Auriscalpium vulgare</name>
    <dbReference type="NCBI Taxonomy" id="40419"/>
    <lineage>
        <taxon>Eukaryota</taxon>
        <taxon>Fungi</taxon>
        <taxon>Dikarya</taxon>
        <taxon>Basidiomycota</taxon>
        <taxon>Agaricomycotina</taxon>
        <taxon>Agaricomycetes</taxon>
        <taxon>Russulales</taxon>
        <taxon>Auriscalpiaceae</taxon>
        <taxon>Auriscalpium</taxon>
    </lineage>
</organism>
<dbReference type="EMBL" id="MU276009">
    <property type="protein sequence ID" value="KAI0043671.1"/>
    <property type="molecule type" value="Genomic_DNA"/>
</dbReference>
<sequence length="89" mass="10384">LDHLLYTLFEQVLPYYAQKQRRQLFGFEGPDLEMHERAQVSKRASLIPPDHIEVVNLEAGTFRVRSQSNADLKYSVDLESYTCECPHFP</sequence>
<keyword evidence="2" id="KW-1185">Reference proteome</keyword>
<gene>
    <name evidence="1" type="ORF">FA95DRAFT_1451703</name>
</gene>
<evidence type="ECO:0000313" key="1">
    <source>
        <dbReference type="EMBL" id="KAI0043671.1"/>
    </source>
</evidence>
<evidence type="ECO:0000313" key="2">
    <source>
        <dbReference type="Proteomes" id="UP000814033"/>
    </source>
</evidence>
<dbReference type="Proteomes" id="UP000814033">
    <property type="component" value="Unassembled WGS sequence"/>
</dbReference>
<name>A0ACB8RIY7_9AGAM</name>
<reference evidence="1" key="1">
    <citation type="submission" date="2021-02" db="EMBL/GenBank/DDBJ databases">
        <authorList>
            <consortium name="DOE Joint Genome Institute"/>
            <person name="Ahrendt S."/>
            <person name="Looney B.P."/>
            <person name="Miyauchi S."/>
            <person name="Morin E."/>
            <person name="Drula E."/>
            <person name="Courty P.E."/>
            <person name="Chicoki N."/>
            <person name="Fauchery L."/>
            <person name="Kohler A."/>
            <person name="Kuo A."/>
            <person name="Labutti K."/>
            <person name="Pangilinan J."/>
            <person name="Lipzen A."/>
            <person name="Riley R."/>
            <person name="Andreopoulos W."/>
            <person name="He G."/>
            <person name="Johnson J."/>
            <person name="Barry K.W."/>
            <person name="Grigoriev I.V."/>
            <person name="Nagy L."/>
            <person name="Hibbett D."/>
            <person name="Henrissat B."/>
            <person name="Matheny P.B."/>
            <person name="Labbe J."/>
            <person name="Martin F."/>
        </authorList>
    </citation>
    <scope>NUCLEOTIDE SEQUENCE</scope>
    <source>
        <strain evidence="1">FP105234-sp</strain>
    </source>
</reference>